<sequence length="230" mass="26450">MAYALSCDRACLYTNPDNIIDEADICNYSELIYKRASHVPLQYITRRVEFMSLEFTVDERVLIPRPETEILVETVLSKANDKEFSDKSIIILEIGTGSGNIAVSLAKNLSKVVVYTNDISQDALSLAKENIQAHGVADKVHLLHGDFFEAFFNRVEKEHIDFIVSNPPYISESEWNELEPEVKEHEPRQALVGGEDGLYFFRKIIKDAADWLRLEVIWLLKLERHRRILL</sequence>
<dbReference type="EMBL" id="JRYO01000193">
    <property type="protein sequence ID" value="KHE91552.1"/>
    <property type="molecule type" value="Genomic_DNA"/>
</dbReference>
<keyword evidence="2 8" id="KW-0489">Methyltransferase</keyword>
<dbReference type="InterPro" id="IPR002052">
    <property type="entry name" value="DNA_methylase_N6_adenine_CS"/>
</dbReference>
<dbReference type="AlphaFoldDB" id="A0A0B0EEJ7"/>
<dbReference type="PANTHER" id="PTHR18895:SF74">
    <property type="entry name" value="MTRF1L RELEASE FACTOR GLUTAMINE METHYLTRANSFERASE"/>
    <property type="match status" value="1"/>
</dbReference>
<protein>
    <recommendedName>
        <fullName evidence="1">peptide chain release factor N(5)-glutamine methyltransferase</fullName>
        <ecNumber evidence="1">2.1.1.297</ecNumber>
    </recommendedName>
</protein>
<comment type="catalytic activity">
    <reaction evidence="5">
        <text>L-glutaminyl-[peptide chain release factor] + S-adenosyl-L-methionine = N(5)-methyl-L-glutaminyl-[peptide chain release factor] + S-adenosyl-L-homocysteine + H(+)</text>
        <dbReference type="Rhea" id="RHEA:42896"/>
        <dbReference type="Rhea" id="RHEA-COMP:10271"/>
        <dbReference type="Rhea" id="RHEA-COMP:10272"/>
        <dbReference type="ChEBI" id="CHEBI:15378"/>
        <dbReference type="ChEBI" id="CHEBI:30011"/>
        <dbReference type="ChEBI" id="CHEBI:57856"/>
        <dbReference type="ChEBI" id="CHEBI:59789"/>
        <dbReference type="ChEBI" id="CHEBI:61891"/>
        <dbReference type="EC" id="2.1.1.297"/>
    </reaction>
</comment>
<feature type="domain" description="Release factor glutamine methyltransferase N-terminal" evidence="7">
    <location>
        <begin position="1"/>
        <end position="45"/>
    </location>
</feature>
<dbReference type="Proteomes" id="UP000030652">
    <property type="component" value="Unassembled WGS sequence"/>
</dbReference>
<dbReference type="InterPro" id="IPR007848">
    <property type="entry name" value="Small_mtfrase_dom"/>
</dbReference>
<dbReference type="NCBIfam" id="TIGR00536">
    <property type="entry name" value="hemK_fam"/>
    <property type="match status" value="1"/>
</dbReference>
<keyword evidence="4" id="KW-0949">S-adenosyl-L-methionine</keyword>
<dbReference type="GO" id="GO:0003676">
    <property type="term" value="F:nucleic acid binding"/>
    <property type="evidence" value="ECO:0007669"/>
    <property type="project" value="InterPro"/>
</dbReference>
<dbReference type="Pfam" id="PF17827">
    <property type="entry name" value="PrmC_N"/>
    <property type="match status" value="1"/>
</dbReference>
<evidence type="ECO:0000256" key="3">
    <source>
        <dbReference type="ARBA" id="ARBA00022679"/>
    </source>
</evidence>
<dbReference type="eggNOG" id="COG2890">
    <property type="taxonomic scope" value="Bacteria"/>
</dbReference>
<accession>A0A0B0EEJ7</accession>
<feature type="domain" description="Methyltransferase small" evidence="6">
    <location>
        <begin position="78"/>
        <end position="174"/>
    </location>
</feature>
<dbReference type="PANTHER" id="PTHR18895">
    <property type="entry name" value="HEMK METHYLTRANSFERASE"/>
    <property type="match status" value="1"/>
</dbReference>
<dbReference type="PROSITE" id="PS00092">
    <property type="entry name" value="N6_MTASE"/>
    <property type="match status" value="1"/>
</dbReference>
<dbReference type="InterPro" id="IPR029063">
    <property type="entry name" value="SAM-dependent_MTases_sf"/>
</dbReference>
<dbReference type="SUPFAM" id="SSF53335">
    <property type="entry name" value="S-adenosyl-L-methionine-dependent methyltransferases"/>
    <property type="match status" value="1"/>
</dbReference>
<dbReference type="Gene3D" id="1.10.8.10">
    <property type="entry name" value="DNA helicase RuvA subunit, C-terminal domain"/>
    <property type="match status" value="1"/>
</dbReference>
<dbReference type="PATRIC" id="fig|237368.3.peg.2989"/>
<reference evidence="8 9" key="1">
    <citation type="submission" date="2014-10" db="EMBL/GenBank/DDBJ databases">
        <title>Draft genome of anammox bacterium scalindua brodae, obtained using differential coverage binning of sequence data from two enrichment reactors.</title>
        <authorList>
            <person name="Speth D.R."/>
            <person name="Russ L."/>
            <person name="Kartal B."/>
            <person name="Op den Camp H.J."/>
            <person name="Dutilh B.E."/>
            <person name="Jetten M.S."/>
        </authorList>
    </citation>
    <scope>NUCLEOTIDE SEQUENCE [LARGE SCALE GENOMIC DNA]</scope>
    <source>
        <strain evidence="8">RU1</strain>
    </source>
</reference>
<organism evidence="8 9">
    <name type="scientific">Candidatus Scalindua brodae</name>
    <dbReference type="NCBI Taxonomy" id="237368"/>
    <lineage>
        <taxon>Bacteria</taxon>
        <taxon>Pseudomonadati</taxon>
        <taxon>Planctomycetota</taxon>
        <taxon>Candidatus Brocadiia</taxon>
        <taxon>Candidatus Brocadiales</taxon>
        <taxon>Candidatus Scalinduaceae</taxon>
        <taxon>Candidatus Scalindua</taxon>
    </lineage>
</organism>
<evidence type="ECO:0000256" key="5">
    <source>
        <dbReference type="ARBA" id="ARBA00048391"/>
    </source>
</evidence>
<dbReference type="CDD" id="cd02440">
    <property type="entry name" value="AdoMet_MTases"/>
    <property type="match status" value="1"/>
</dbReference>
<evidence type="ECO:0000313" key="9">
    <source>
        <dbReference type="Proteomes" id="UP000030652"/>
    </source>
</evidence>
<dbReference type="InterPro" id="IPR040758">
    <property type="entry name" value="PrmC_N"/>
</dbReference>
<evidence type="ECO:0000256" key="2">
    <source>
        <dbReference type="ARBA" id="ARBA00022603"/>
    </source>
</evidence>
<evidence type="ECO:0000256" key="1">
    <source>
        <dbReference type="ARBA" id="ARBA00012771"/>
    </source>
</evidence>
<comment type="caution">
    <text evidence="8">The sequence shown here is derived from an EMBL/GenBank/DDBJ whole genome shotgun (WGS) entry which is preliminary data.</text>
</comment>
<dbReference type="GO" id="GO:0102559">
    <property type="term" value="F:peptide chain release factor N(5)-glutamine methyltransferase activity"/>
    <property type="evidence" value="ECO:0007669"/>
    <property type="project" value="UniProtKB-EC"/>
</dbReference>
<dbReference type="NCBIfam" id="TIGR03534">
    <property type="entry name" value="RF_mod_PrmC"/>
    <property type="match status" value="1"/>
</dbReference>
<dbReference type="Pfam" id="PF05175">
    <property type="entry name" value="MTS"/>
    <property type="match status" value="1"/>
</dbReference>
<dbReference type="Gene3D" id="3.40.50.150">
    <property type="entry name" value="Vaccinia Virus protein VP39"/>
    <property type="match status" value="1"/>
</dbReference>
<evidence type="ECO:0000259" key="6">
    <source>
        <dbReference type="Pfam" id="PF05175"/>
    </source>
</evidence>
<evidence type="ECO:0000313" key="8">
    <source>
        <dbReference type="EMBL" id="KHE91552.1"/>
    </source>
</evidence>
<evidence type="ECO:0000256" key="4">
    <source>
        <dbReference type="ARBA" id="ARBA00022691"/>
    </source>
</evidence>
<keyword evidence="3 8" id="KW-0808">Transferase</keyword>
<evidence type="ECO:0000259" key="7">
    <source>
        <dbReference type="Pfam" id="PF17827"/>
    </source>
</evidence>
<dbReference type="InterPro" id="IPR050320">
    <property type="entry name" value="N5-glutamine_MTase"/>
</dbReference>
<name>A0A0B0EEJ7_9BACT</name>
<dbReference type="InterPro" id="IPR019874">
    <property type="entry name" value="RF_methyltr_PrmC"/>
</dbReference>
<dbReference type="GO" id="GO:0032259">
    <property type="term" value="P:methylation"/>
    <property type="evidence" value="ECO:0007669"/>
    <property type="project" value="UniProtKB-KW"/>
</dbReference>
<gene>
    <name evidence="8" type="ORF">SCABRO_02762</name>
</gene>
<proteinExistence type="predicted"/>
<dbReference type="InterPro" id="IPR004556">
    <property type="entry name" value="HemK-like"/>
</dbReference>
<dbReference type="EC" id="2.1.1.297" evidence="1"/>